<dbReference type="SUPFAM" id="SSF50346">
    <property type="entry name" value="PRC-barrel domain"/>
    <property type="match status" value="1"/>
</dbReference>
<dbReference type="Proteomes" id="UP000619078">
    <property type="component" value="Unassembled WGS sequence"/>
</dbReference>
<evidence type="ECO:0000313" key="4">
    <source>
        <dbReference type="Proteomes" id="UP000619078"/>
    </source>
</evidence>
<gene>
    <name evidence="3" type="ORF">IDJ76_02250</name>
</gene>
<reference evidence="3" key="1">
    <citation type="submission" date="2020-09" db="EMBL/GenBank/DDBJ databases">
        <title>Novel species of Mucilaginibacter isolated from a glacier on the Tibetan Plateau.</title>
        <authorList>
            <person name="Liu Q."/>
            <person name="Xin Y.-H."/>
        </authorList>
    </citation>
    <scope>NUCLEOTIDE SEQUENCE</scope>
    <source>
        <strain evidence="3">ZB1P21</strain>
    </source>
</reference>
<dbReference type="InterPro" id="IPR011033">
    <property type="entry name" value="PRC_barrel-like_sf"/>
</dbReference>
<comment type="caution">
    <text evidence="3">The sequence shown here is derived from an EMBL/GenBank/DDBJ whole genome shotgun (WGS) entry which is preliminary data.</text>
</comment>
<dbReference type="GO" id="GO:0019684">
    <property type="term" value="P:photosynthesis, light reaction"/>
    <property type="evidence" value="ECO:0007669"/>
    <property type="project" value="InterPro"/>
</dbReference>
<feature type="domain" description="PRC-barrel" evidence="2">
    <location>
        <begin position="28"/>
        <end position="100"/>
    </location>
</feature>
<dbReference type="InterPro" id="IPR027275">
    <property type="entry name" value="PRC-brl_dom"/>
</dbReference>
<proteinExistence type="predicted"/>
<keyword evidence="4" id="KW-1185">Reference proteome</keyword>
<sequence>METEENVNYYRRLEELSESDFEIVDGQPEIQGWDVENSAGVKIGEVDELLFDPETRKVRYFVLDTENNDLDLEDGHVLIPIGVAELQENSDTVLIPEVTADQLARLPIYERGRGITAETEAEIRKVFTRPDNMAFAPKDDFYEHEHFNETKFYGKRKPIVAEDHLLTEGGNHLLTKGGNHLLTEGENATPDVDSAEKQKYNRDNMIP</sequence>
<protein>
    <submittedName>
        <fullName evidence="3">PRC-barrel domain-containing protein</fullName>
    </submittedName>
</protein>
<name>A0A926NNS1_9SPHI</name>
<dbReference type="RefSeq" id="WP_191160297.1">
    <property type="nucleotide sequence ID" value="NZ_JACWMX010000001.1"/>
</dbReference>
<dbReference type="InterPro" id="IPR014747">
    <property type="entry name" value="Bac_photo_RC_H_C"/>
</dbReference>
<dbReference type="EMBL" id="JACWMX010000001">
    <property type="protein sequence ID" value="MBD1391912.1"/>
    <property type="molecule type" value="Genomic_DNA"/>
</dbReference>
<feature type="compositionally biased region" description="Basic and acidic residues" evidence="1">
    <location>
        <begin position="194"/>
        <end position="207"/>
    </location>
</feature>
<evidence type="ECO:0000256" key="1">
    <source>
        <dbReference type="SAM" id="MobiDB-lite"/>
    </source>
</evidence>
<dbReference type="Pfam" id="PF05239">
    <property type="entry name" value="PRC"/>
    <property type="match status" value="1"/>
</dbReference>
<evidence type="ECO:0000259" key="2">
    <source>
        <dbReference type="Pfam" id="PF05239"/>
    </source>
</evidence>
<dbReference type="AlphaFoldDB" id="A0A926NNS1"/>
<organism evidence="3 4">
    <name type="scientific">Mucilaginibacter glaciei</name>
    <dbReference type="NCBI Taxonomy" id="2772109"/>
    <lineage>
        <taxon>Bacteria</taxon>
        <taxon>Pseudomonadati</taxon>
        <taxon>Bacteroidota</taxon>
        <taxon>Sphingobacteriia</taxon>
        <taxon>Sphingobacteriales</taxon>
        <taxon>Sphingobacteriaceae</taxon>
        <taxon>Mucilaginibacter</taxon>
    </lineage>
</organism>
<evidence type="ECO:0000313" key="3">
    <source>
        <dbReference type="EMBL" id="MBD1391912.1"/>
    </source>
</evidence>
<accession>A0A926NNS1</accession>
<dbReference type="Gene3D" id="3.90.50.10">
    <property type="entry name" value="Photosynthetic Reaction Center, subunit H, domain 2"/>
    <property type="match status" value="1"/>
</dbReference>
<feature type="region of interest" description="Disordered" evidence="1">
    <location>
        <begin position="176"/>
        <end position="207"/>
    </location>
</feature>
<dbReference type="GO" id="GO:0030077">
    <property type="term" value="C:plasma membrane light-harvesting complex"/>
    <property type="evidence" value="ECO:0007669"/>
    <property type="project" value="InterPro"/>
</dbReference>